<dbReference type="RefSeq" id="WP_380080290.1">
    <property type="nucleotide sequence ID" value="NZ_JBHRZF010000194.1"/>
</dbReference>
<keyword evidence="1" id="KW-0812">Transmembrane</keyword>
<keyword evidence="3" id="KW-1185">Reference proteome</keyword>
<feature type="transmembrane region" description="Helical" evidence="1">
    <location>
        <begin position="124"/>
        <end position="145"/>
    </location>
</feature>
<proteinExistence type="predicted"/>
<dbReference type="Proteomes" id="UP001595748">
    <property type="component" value="Unassembled WGS sequence"/>
</dbReference>
<feature type="transmembrane region" description="Helical" evidence="1">
    <location>
        <begin position="46"/>
        <end position="65"/>
    </location>
</feature>
<keyword evidence="1" id="KW-1133">Transmembrane helix</keyword>
<evidence type="ECO:0000256" key="1">
    <source>
        <dbReference type="SAM" id="Phobius"/>
    </source>
</evidence>
<gene>
    <name evidence="2" type="ORF">ACFOPQ_16805</name>
</gene>
<feature type="transmembrane region" description="Helical" evidence="1">
    <location>
        <begin position="96"/>
        <end position="118"/>
    </location>
</feature>
<feature type="transmembrane region" description="Helical" evidence="1">
    <location>
        <begin position="71"/>
        <end position="89"/>
    </location>
</feature>
<accession>A0ABV8AAF4</accession>
<evidence type="ECO:0000313" key="3">
    <source>
        <dbReference type="Proteomes" id="UP001595748"/>
    </source>
</evidence>
<evidence type="ECO:0000313" key="2">
    <source>
        <dbReference type="EMBL" id="MFC3862424.1"/>
    </source>
</evidence>
<feature type="transmembrane region" description="Helical" evidence="1">
    <location>
        <begin position="15"/>
        <end position="34"/>
    </location>
</feature>
<organism evidence="2 3">
    <name type="scientific">Deinococcus antarcticus</name>
    <dbReference type="NCBI Taxonomy" id="1298767"/>
    <lineage>
        <taxon>Bacteria</taxon>
        <taxon>Thermotogati</taxon>
        <taxon>Deinococcota</taxon>
        <taxon>Deinococci</taxon>
        <taxon>Deinococcales</taxon>
        <taxon>Deinococcaceae</taxon>
        <taxon>Deinococcus</taxon>
    </lineage>
</organism>
<sequence>MPDALSLQDFFSLTAPRITPLYALTLLLLTLYWWRRVAREGREGRVPRAAWWSVPGLVFMLFAPILEQPTFFGVGAFMLLFAEFWPGAYRRAQRPGWWWPALGALLGTALLVSVMHSTQSQRPALAASLALLLSGVAGLVSALTWPRSQPGSAALPGWPRWMNVTVPEWPDLSVTLTGNGAELRNVSASPLNISGWSPARMNGWLTVRNTHGEPVHTLAAGESAWLPIGEHISGVRVWYQVNESRGEAQARLFRADWTPAARQQERVLN</sequence>
<keyword evidence="1" id="KW-0472">Membrane</keyword>
<comment type="caution">
    <text evidence="2">The sequence shown here is derived from an EMBL/GenBank/DDBJ whole genome shotgun (WGS) entry which is preliminary data.</text>
</comment>
<dbReference type="EMBL" id="JBHRZF010000194">
    <property type="protein sequence ID" value="MFC3862424.1"/>
    <property type="molecule type" value="Genomic_DNA"/>
</dbReference>
<reference evidence="3" key="1">
    <citation type="journal article" date="2019" name="Int. J. Syst. Evol. Microbiol.">
        <title>The Global Catalogue of Microorganisms (GCM) 10K type strain sequencing project: providing services to taxonomists for standard genome sequencing and annotation.</title>
        <authorList>
            <consortium name="The Broad Institute Genomics Platform"/>
            <consortium name="The Broad Institute Genome Sequencing Center for Infectious Disease"/>
            <person name="Wu L."/>
            <person name="Ma J."/>
        </authorList>
    </citation>
    <scope>NUCLEOTIDE SEQUENCE [LARGE SCALE GENOMIC DNA]</scope>
    <source>
        <strain evidence="3">CCTCC AB 2013263</strain>
    </source>
</reference>
<name>A0ABV8AAF4_9DEIO</name>
<protein>
    <submittedName>
        <fullName evidence="2">Uncharacterized protein</fullName>
    </submittedName>
</protein>